<evidence type="ECO:0000313" key="2">
    <source>
        <dbReference type="Proteomes" id="UP000184280"/>
    </source>
</evidence>
<dbReference type="RefSeq" id="WP_073048419.1">
    <property type="nucleotide sequence ID" value="NZ_FRCJ01000012.1"/>
</dbReference>
<proteinExistence type="predicted"/>
<gene>
    <name evidence="1" type="ORF">SAMN04488494_0278</name>
</gene>
<reference evidence="1 2" key="1">
    <citation type="submission" date="2016-11" db="EMBL/GenBank/DDBJ databases">
        <authorList>
            <person name="Jaros S."/>
            <person name="Januszkiewicz K."/>
            <person name="Wedrychowicz H."/>
        </authorList>
    </citation>
    <scope>NUCLEOTIDE SEQUENCE [LARGE SCALE GENOMIC DNA]</scope>
    <source>
        <strain evidence="1 2">BPI-34</strain>
    </source>
</reference>
<dbReference type="EMBL" id="FRCJ01000012">
    <property type="protein sequence ID" value="SHN09928.1"/>
    <property type="molecule type" value="Genomic_DNA"/>
</dbReference>
<organism evidence="1 2">
    <name type="scientific">Xylanibacter ruminicola</name>
    <name type="common">Prevotella ruminicola</name>
    <dbReference type="NCBI Taxonomy" id="839"/>
    <lineage>
        <taxon>Bacteria</taxon>
        <taxon>Pseudomonadati</taxon>
        <taxon>Bacteroidota</taxon>
        <taxon>Bacteroidia</taxon>
        <taxon>Bacteroidales</taxon>
        <taxon>Prevotellaceae</taxon>
        <taxon>Xylanibacter</taxon>
    </lineage>
</organism>
<dbReference type="AlphaFoldDB" id="A0A1M7P0H7"/>
<accession>A0A1M7P0H7</accession>
<dbReference type="Proteomes" id="UP000184280">
    <property type="component" value="Unassembled WGS sequence"/>
</dbReference>
<name>A0A1M7P0H7_XYLRU</name>
<protein>
    <submittedName>
        <fullName evidence="1">Uncharacterized protein</fullName>
    </submittedName>
</protein>
<evidence type="ECO:0000313" key="1">
    <source>
        <dbReference type="EMBL" id="SHN09928.1"/>
    </source>
</evidence>
<sequence>MKHVTLLVPDDMEALIKNLVAHMPEVEIVADDEEPLDDGGLNDIDRRVALAMNILQQNGALRNPFDYTWIMVAIGDGMIDGLGAFRSPQSYINYLQSIGIEHVPSRSTLSQWYGRVFGKYPDWEFTDTKDPMEILRRKNVFKQFQSAMYRCRRG</sequence>
<dbReference type="OrthoDB" id="1068974at2"/>